<dbReference type="Proteomes" id="UP000095286">
    <property type="component" value="Unplaced"/>
</dbReference>
<sequence length="100" mass="11588">MFGFFFGSNKADESLKVSGEKVYSQEEIKEIINLNQNLVNKIKTLEETIEKMHLAHIEEIMKLKPSHVSEIDDENNLDTEELKKYFNSVTKYISTTAKCE</sequence>
<evidence type="ECO:0000313" key="2">
    <source>
        <dbReference type="WBParaSite" id="RSKR_0000476150.1"/>
    </source>
</evidence>
<name>A0AC35TVM3_9BILA</name>
<evidence type="ECO:0000313" key="1">
    <source>
        <dbReference type="Proteomes" id="UP000095286"/>
    </source>
</evidence>
<accession>A0AC35TVM3</accession>
<protein>
    <submittedName>
        <fullName evidence="2">Sporulation protein</fullName>
    </submittedName>
</protein>
<dbReference type="WBParaSite" id="RSKR_0000476150.1">
    <property type="protein sequence ID" value="RSKR_0000476150.1"/>
    <property type="gene ID" value="RSKR_0000476150"/>
</dbReference>
<proteinExistence type="predicted"/>
<reference evidence="2" key="1">
    <citation type="submission" date="2016-11" db="UniProtKB">
        <authorList>
            <consortium name="WormBaseParasite"/>
        </authorList>
    </citation>
    <scope>IDENTIFICATION</scope>
    <source>
        <strain evidence="2">KR3021</strain>
    </source>
</reference>
<organism evidence="1 2">
    <name type="scientific">Rhabditophanes sp. KR3021</name>
    <dbReference type="NCBI Taxonomy" id="114890"/>
    <lineage>
        <taxon>Eukaryota</taxon>
        <taxon>Metazoa</taxon>
        <taxon>Ecdysozoa</taxon>
        <taxon>Nematoda</taxon>
        <taxon>Chromadorea</taxon>
        <taxon>Rhabditida</taxon>
        <taxon>Tylenchina</taxon>
        <taxon>Panagrolaimomorpha</taxon>
        <taxon>Strongyloidoidea</taxon>
        <taxon>Alloionematidae</taxon>
        <taxon>Rhabditophanes</taxon>
    </lineage>
</organism>